<accession>A0A212JWY7</accession>
<evidence type="ECO:0000259" key="1">
    <source>
        <dbReference type="PROSITE" id="PS51186"/>
    </source>
</evidence>
<reference evidence="2" key="1">
    <citation type="submission" date="2016-04" db="EMBL/GenBank/DDBJ databases">
        <authorList>
            <person name="Evans L.H."/>
            <person name="Alamgir A."/>
            <person name="Owens N."/>
            <person name="Weber N.D."/>
            <person name="Virtaneva K."/>
            <person name="Barbian K."/>
            <person name="Babar A."/>
            <person name="Rosenke K."/>
        </authorList>
    </citation>
    <scope>NUCLEOTIDE SEQUENCE</scope>
    <source>
        <strain evidence="2">86</strain>
    </source>
</reference>
<dbReference type="InterPro" id="IPR016181">
    <property type="entry name" value="Acyl_CoA_acyltransferase"/>
</dbReference>
<feature type="domain" description="N-acetyltransferase" evidence="1">
    <location>
        <begin position="3"/>
        <end position="163"/>
    </location>
</feature>
<protein>
    <submittedName>
        <fullName evidence="2">Toxin-antitoxin system, toxin component, GNAT family</fullName>
    </submittedName>
</protein>
<name>A0A212JWY7_9FIRM</name>
<organism evidence="2">
    <name type="scientific">uncultured Eubacteriales bacterium</name>
    <dbReference type="NCBI Taxonomy" id="172733"/>
    <lineage>
        <taxon>Bacteria</taxon>
        <taxon>Bacillati</taxon>
        <taxon>Bacillota</taxon>
        <taxon>Clostridia</taxon>
        <taxon>Eubacteriales</taxon>
        <taxon>environmental samples</taxon>
    </lineage>
</organism>
<dbReference type="Pfam" id="PF00583">
    <property type="entry name" value="Acetyltransf_1"/>
    <property type="match status" value="1"/>
</dbReference>
<proteinExistence type="predicted"/>
<dbReference type="PANTHER" id="PTHR43415:SF3">
    <property type="entry name" value="GNAT-FAMILY ACETYLTRANSFERASE"/>
    <property type="match status" value="1"/>
</dbReference>
<dbReference type="SUPFAM" id="SSF55729">
    <property type="entry name" value="Acyl-CoA N-acyltransferases (Nat)"/>
    <property type="match status" value="1"/>
</dbReference>
<gene>
    <name evidence="2" type="ORF">KL86CLO1_11840</name>
</gene>
<sequence length="167" mass="18996">MEFTIRPPRPEDAEELWELRRMPGVFENTMGLPSNRVTQTQEFIAGLDVDDHQFVAVTEDGHVVGLAGLMLFSNPRKRHMASLGIYVHTDYQNQGAGTALVKALLELADNWLMLVRVELDVYTDNAKAIHLYEKLGFEREGVLRKAAIRNGRYADLLMMSRLRHTGE</sequence>
<dbReference type="PROSITE" id="PS51186">
    <property type="entry name" value="GNAT"/>
    <property type="match status" value="1"/>
</dbReference>
<dbReference type="GO" id="GO:0016747">
    <property type="term" value="F:acyltransferase activity, transferring groups other than amino-acyl groups"/>
    <property type="evidence" value="ECO:0007669"/>
    <property type="project" value="InterPro"/>
</dbReference>
<dbReference type="AlphaFoldDB" id="A0A212JWY7"/>
<dbReference type="EMBL" id="FLUN01000001">
    <property type="protein sequence ID" value="SBW03913.1"/>
    <property type="molecule type" value="Genomic_DNA"/>
</dbReference>
<dbReference type="CDD" id="cd04301">
    <property type="entry name" value="NAT_SF"/>
    <property type="match status" value="1"/>
</dbReference>
<evidence type="ECO:0000313" key="2">
    <source>
        <dbReference type="EMBL" id="SBW03913.1"/>
    </source>
</evidence>
<dbReference type="Gene3D" id="3.40.630.30">
    <property type="match status" value="1"/>
</dbReference>
<dbReference type="InterPro" id="IPR000182">
    <property type="entry name" value="GNAT_dom"/>
</dbReference>
<dbReference type="PANTHER" id="PTHR43415">
    <property type="entry name" value="SPERMIDINE N(1)-ACETYLTRANSFERASE"/>
    <property type="match status" value="1"/>
</dbReference>